<proteinExistence type="predicted"/>
<organism evidence="2 3">
    <name type="scientific">Pleurodeles waltl</name>
    <name type="common">Iberian ribbed newt</name>
    <dbReference type="NCBI Taxonomy" id="8319"/>
    <lineage>
        <taxon>Eukaryota</taxon>
        <taxon>Metazoa</taxon>
        <taxon>Chordata</taxon>
        <taxon>Craniata</taxon>
        <taxon>Vertebrata</taxon>
        <taxon>Euteleostomi</taxon>
        <taxon>Amphibia</taxon>
        <taxon>Batrachia</taxon>
        <taxon>Caudata</taxon>
        <taxon>Salamandroidea</taxon>
        <taxon>Salamandridae</taxon>
        <taxon>Pleurodelinae</taxon>
        <taxon>Pleurodeles</taxon>
    </lineage>
</organism>
<gene>
    <name evidence="2" type="ORF">NDU88_011008</name>
</gene>
<sequence>MPRPERKKPLLGGAERCRNLSRQKPLKTATDPGELCERAATLQEKRGLSRYGVRYKGKRAGGGRCGKGRGRENKGARHGEHWEEEKRWEREKDKDSEESYICMLTYNINPKSKKGKTGKKGSL</sequence>
<comment type="caution">
    <text evidence="2">The sequence shown here is derived from an EMBL/GenBank/DDBJ whole genome shotgun (WGS) entry which is preliminary data.</text>
</comment>
<dbReference type="AlphaFoldDB" id="A0AAV7QVZ8"/>
<keyword evidence="3" id="KW-1185">Reference proteome</keyword>
<feature type="region of interest" description="Disordered" evidence="1">
    <location>
        <begin position="1"/>
        <end position="32"/>
    </location>
</feature>
<feature type="compositionally biased region" description="Basic and acidic residues" evidence="1">
    <location>
        <begin position="69"/>
        <end position="97"/>
    </location>
</feature>
<feature type="region of interest" description="Disordered" evidence="1">
    <location>
        <begin position="55"/>
        <end position="97"/>
    </location>
</feature>
<evidence type="ECO:0000313" key="3">
    <source>
        <dbReference type="Proteomes" id="UP001066276"/>
    </source>
</evidence>
<protein>
    <submittedName>
        <fullName evidence="2">Uncharacterized protein</fullName>
    </submittedName>
</protein>
<evidence type="ECO:0000313" key="2">
    <source>
        <dbReference type="EMBL" id="KAJ1144711.1"/>
    </source>
</evidence>
<reference evidence="2" key="1">
    <citation type="journal article" date="2022" name="bioRxiv">
        <title>Sequencing and chromosome-scale assembly of the giantPleurodeles waltlgenome.</title>
        <authorList>
            <person name="Brown T."/>
            <person name="Elewa A."/>
            <person name="Iarovenko S."/>
            <person name="Subramanian E."/>
            <person name="Araus A.J."/>
            <person name="Petzold A."/>
            <person name="Susuki M."/>
            <person name="Suzuki K.-i.T."/>
            <person name="Hayashi T."/>
            <person name="Toyoda A."/>
            <person name="Oliveira C."/>
            <person name="Osipova E."/>
            <person name="Leigh N.D."/>
            <person name="Simon A."/>
            <person name="Yun M.H."/>
        </authorList>
    </citation>
    <scope>NUCLEOTIDE SEQUENCE</scope>
    <source>
        <strain evidence="2">20211129_DDA</strain>
        <tissue evidence="2">Liver</tissue>
    </source>
</reference>
<dbReference type="EMBL" id="JANPWB010000010">
    <property type="protein sequence ID" value="KAJ1144711.1"/>
    <property type="molecule type" value="Genomic_DNA"/>
</dbReference>
<evidence type="ECO:0000256" key="1">
    <source>
        <dbReference type="SAM" id="MobiDB-lite"/>
    </source>
</evidence>
<name>A0AAV7QVZ8_PLEWA</name>
<dbReference type="Proteomes" id="UP001066276">
    <property type="component" value="Chromosome 6"/>
</dbReference>
<accession>A0AAV7QVZ8</accession>